<protein>
    <recommendedName>
        <fullName evidence="16">Adenosylcobinamide kinase</fullName>
        <ecNumber evidence="8">2.7.1.156</ecNumber>
        <ecNumber evidence="9">2.7.7.62</ecNumber>
    </recommendedName>
    <alternativeName>
        <fullName evidence="17">Adenosylcobinamide-phosphate guanylyltransferase</fullName>
    </alternativeName>
</protein>
<dbReference type="GO" id="GO:0005525">
    <property type="term" value="F:GTP binding"/>
    <property type="evidence" value="ECO:0007669"/>
    <property type="project" value="UniProtKB-KW"/>
</dbReference>
<evidence type="ECO:0000256" key="17">
    <source>
        <dbReference type="ARBA" id="ARBA00030571"/>
    </source>
</evidence>
<dbReference type="InterPro" id="IPR027417">
    <property type="entry name" value="P-loop_NTPase"/>
</dbReference>
<evidence type="ECO:0000256" key="9">
    <source>
        <dbReference type="ARBA" id="ARBA00012523"/>
    </source>
</evidence>
<evidence type="ECO:0000256" key="15">
    <source>
        <dbReference type="ARBA" id="ARBA00023134"/>
    </source>
</evidence>
<dbReference type="PIRSF" id="PIRSF006135">
    <property type="entry name" value="CobU"/>
    <property type="match status" value="1"/>
</dbReference>
<evidence type="ECO:0000256" key="18">
    <source>
        <dbReference type="PIRSR" id="PIRSR006135-1"/>
    </source>
</evidence>
<evidence type="ECO:0000313" key="21">
    <source>
        <dbReference type="Proteomes" id="UP000516117"/>
    </source>
</evidence>
<dbReference type="GO" id="GO:0043752">
    <property type="term" value="F:adenosylcobinamide kinase activity"/>
    <property type="evidence" value="ECO:0007669"/>
    <property type="project" value="UniProtKB-EC"/>
</dbReference>
<comment type="pathway">
    <text evidence="5">Cofactor biosynthesis; adenosylcobalamin biosynthesis; adenosylcobalamin from cob(II)yrinate a,c-diamide: step 6/7.</text>
</comment>
<keyword evidence="21" id="KW-1185">Reference proteome</keyword>
<evidence type="ECO:0000256" key="7">
    <source>
        <dbReference type="ARBA" id="ARBA00007490"/>
    </source>
</evidence>
<dbReference type="CDD" id="cd00544">
    <property type="entry name" value="CobU"/>
    <property type="match status" value="1"/>
</dbReference>
<feature type="binding site" evidence="19">
    <location>
        <position position="120"/>
    </location>
    <ligand>
        <name>GTP</name>
        <dbReference type="ChEBI" id="CHEBI:37565"/>
    </ligand>
</feature>
<evidence type="ECO:0000256" key="6">
    <source>
        <dbReference type="ARBA" id="ARBA00005159"/>
    </source>
</evidence>
<evidence type="ECO:0000256" key="10">
    <source>
        <dbReference type="ARBA" id="ARBA00022573"/>
    </source>
</evidence>
<evidence type="ECO:0000256" key="13">
    <source>
        <dbReference type="ARBA" id="ARBA00022777"/>
    </source>
</evidence>
<dbReference type="Gene3D" id="3.40.50.300">
    <property type="entry name" value="P-loop containing nucleotide triphosphate hydrolases"/>
    <property type="match status" value="1"/>
</dbReference>
<keyword evidence="11 20" id="KW-0808">Transferase</keyword>
<reference evidence="20 21" key="1">
    <citation type="submission" date="2020-08" db="EMBL/GenBank/DDBJ databases">
        <title>Genome sequence of Tessaracoccus defluvii JCM 17540T.</title>
        <authorList>
            <person name="Hyun D.-W."/>
            <person name="Bae J.-W."/>
        </authorList>
    </citation>
    <scope>NUCLEOTIDE SEQUENCE [LARGE SCALE GENOMIC DNA]</scope>
    <source>
        <strain evidence="20 21">JCM 17540</strain>
    </source>
</reference>
<dbReference type="PANTHER" id="PTHR34848:SF1">
    <property type="entry name" value="BIFUNCTIONAL ADENOSYLCOBALAMIN BIOSYNTHESIS PROTEIN COBU"/>
    <property type="match status" value="1"/>
</dbReference>
<comment type="catalytic activity">
    <reaction evidence="1">
        <text>adenosylcob(III)inamide + ATP = adenosylcob(III)inamide phosphate + ADP + H(+)</text>
        <dbReference type="Rhea" id="RHEA:15769"/>
        <dbReference type="ChEBI" id="CHEBI:2480"/>
        <dbReference type="ChEBI" id="CHEBI:15378"/>
        <dbReference type="ChEBI" id="CHEBI:30616"/>
        <dbReference type="ChEBI" id="CHEBI:58502"/>
        <dbReference type="ChEBI" id="CHEBI:456216"/>
        <dbReference type="EC" id="2.7.1.156"/>
    </reaction>
</comment>
<evidence type="ECO:0000256" key="11">
    <source>
        <dbReference type="ARBA" id="ARBA00022679"/>
    </source>
</evidence>
<keyword evidence="10" id="KW-0169">Cobalamin biosynthesis</keyword>
<dbReference type="UniPathway" id="UPA00148">
    <property type="reaction ID" value="UER00236"/>
</dbReference>
<comment type="catalytic activity">
    <reaction evidence="2">
        <text>adenosylcob(III)inamide phosphate + GTP + H(+) = adenosylcob(III)inamide-GDP + diphosphate</text>
        <dbReference type="Rhea" id="RHEA:22712"/>
        <dbReference type="ChEBI" id="CHEBI:15378"/>
        <dbReference type="ChEBI" id="CHEBI:33019"/>
        <dbReference type="ChEBI" id="CHEBI:37565"/>
        <dbReference type="ChEBI" id="CHEBI:58502"/>
        <dbReference type="ChEBI" id="CHEBI:60487"/>
        <dbReference type="EC" id="2.7.7.62"/>
    </reaction>
</comment>
<dbReference type="GO" id="GO:0009236">
    <property type="term" value="P:cobalamin biosynthetic process"/>
    <property type="evidence" value="ECO:0007669"/>
    <property type="project" value="UniProtKB-UniPathway"/>
</dbReference>
<dbReference type="GO" id="GO:0008820">
    <property type="term" value="F:cobinamide phosphate guanylyltransferase activity"/>
    <property type="evidence" value="ECO:0007669"/>
    <property type="project" value="UniProtKB-EC"/>
</dbReference>
<evidence type="ECO:0000256" key="19">
    <source>
        <dbReference type="PIRSR" id="PIRSR006135-2"/>
    </source>
</evidence>
<dbReference type="RefSeq" id="WP_187720957.1">
    <property type="nucleotide sequence ID" value="NZ_BAABBL010000010.1"/>
</dbReference>
<dbReference type="InterPro" id="IPR003203">
    <property type="entry name" value="CobU/CobP"/>
</dbReference>
<comment type="similarity">
    <text evidence="7">Belongs to the CobU/CobP family.</text>
</comment>
<feature type="active site" description="GMP-histidine intermediate" evidence="18">
    <location>
        <position position="89"/>
    </location>
</feature>
<keyword evidence="15 19" id="KW-0342">GTP-binding</keyword>
<dbReference type="GO" id="GO:0005524">
    <property type="term" value="F:ATP binding"/>
    <property type="evidence" value="ECO:0007669"/>
    <property type="project" value="UniProtKB-KW"/>
</dbReference>
<comment type="pathway">
    <text evidence="6">Cofactor biosynthesis; adenosylcobalamin biosynthesis; adenosylcobalamin from cob(II)yrinate a,c-diamide: step 5/7.</text>
</comment>
<dbReference type="NCBIfam" id="NF004469">
    <property type="entry name" value="PRK05800.1"/>
    <property type="match status" value="1"/>
</dbReference>
<feature type="binding site" evidence="19">
    <location>
        <begin position="47"/>
        <end position="54"/>
    </location>
    <ligand>
        <name>GTP</name>
        <dbReference type="ChEBI" id="CHEBI:37565"/>
    </ligand>
</feature>
<evidence type="ECO:0000256" key="2">
    <source>
        <dbReference type="ARBA" id="ARBA00000711"/>
    </source>
</evidence>
<name>A0A7H0H5L2_9ACTN</name>
<feature type="binding site" evidence="19">
    <location>
        <position position="101"/>
    </location>
    <ligand>
        <name>GTP</name>
        <dbReference type="ChEBI" id="CHEBI:37565"/>
    </ligand>
</feature>
<evidence type="ECO:0000256" key="5">
    <source>
        <dbReference type="ARBA" id="ARBA00004692"/>
    </source>
</evidence>
<evidence type="ECO:0000256" key="8">
    <source>
        <dbReference type="ARBA" id="ARBA00012016"/>
    </source>
</evidence>
<dbReference type="EMBL" id="CP060789">
    <property type="protein sequence ID" value="QNP55828.1"/>
    <property type="molecule type" value="Genomic_DNA"/>
</dbReference>
<evidence type="ECO:0000256" key="1">
    <source>
        <dbReference type="ARBA" id="ARBA00000312"/>
    </source>
</evidence>
<keyword evidence="14" id="KW-0067">ATP-binding</keyword>
<feature type="binding site" evidence="19">
    <location>
        <begin position="90"/>
        <end position="93"/>
    </location>
    <ligand>
        <name>GTP</name>
        <dbReference type="ChEBI" id="CHEBI:37565"/>
    </ligand>
</feature>
<dbReference type="Proteomes" id="UP000516117">
    <property type="component" value="Chromosome"/>
</dbReference>
<evidence type="ECO:0000256" key="14">
    <source>
        <dbReference type="ARBA" id="ARBA00022840"/>
    </source>
</evidence>
<evidence type="ECO:0000256" key="12">
    <source>
        <dbReference type="ARBA" id="ARBA00022741"/>
    </source>
</evidence>
<keyword evidence="20" id="KW-0548">Nucleotidyltransferase</keyword>
<evidence type="ECO:0000256" key="3">
    <source>
        <dbReference type="ARBA" id="ARBA00001522"/>
    </source>
</evidence>
<dbReference type="Pfam" id="PF02283">
    <property type="entry name" value="CobU"/>
    <property type="match status" value="1"/>
</dbReference>
<dbReference type="AlphaFoldDB" id="A0A7H0H5L2"/>
<comment type="catalytic activity">
    <reaction evidence="3">
        <text>adenosylcob(III)inamide + GTP = adenosylcob(III)inamide phosphate + GDP + H(+)</text>
        <dbReference type="Rhea" id="RHEA:15765"/>
        <dbReference type="ChEBI" id="CHEBI:2480"/>
        <dbReference type="ChEBI" id="CHEBI:15378"/>
        <dbReference type="ChEBI" id="CHEBI:37565"/>
        <dbReference type="ChEBI" id="CHEBI:58189"/>
        <dbReference type="ChEBI" id="CHEBI:58502"/>
        <dbReference type="EC" id="2.7.1.156"/>
    </reaction>
</comment>
<evidence type="ECO:0000256" key="4">
    <source>
        <dbReference type="ARBA" id="ARBA00003889"/>
    </source>
</evidence>
<keyword evidence="12 19" id="KW-0547">Nucleotide-binding</keyword>
<dbReference type="SUPFAM" id="SSF52540">
    <property type="entry name" value="P-loop containing nucleoside triphosphate hydrolases"/>
    <property type="match status" value="1"/>
</dbReference>
<comment type="function">
    <text evidence="4">Catalyzes ATP-dependent phosphorylation of adenosylcobinamide and addition of GMP to adenosylcobinamide phosphate.</text>
</comment>
<organism evidence="20 21">
    <name type="scientific">Tessaracoccus defluvii</name>
    <dbReference type="NCBI Taxonomy" id="1285901"/>
    <lineage>
        <taxon>Bacteria</taxon>
        <taxon>Bacillati</taxon>
        <taxon>Actinomycetota</taxon>
        <taxon>Actinomycetes</taxon>
        <taxon>Propionibacteriales</taxon>
        <taxon>Propionibacteriaceae</taxon>
        <taxon>Tessaracoccus</taxon>
    </lineage>
</organism>
<dbReference type="EC" id="2.7.7.62" evidence="9"/>
<sequence length="215" mass="22979">MRYLVDFDDSHDGLRSLLEGLVAAGHATRLEAGAGRGFGGGAALVLGGARSGKSTWAEAQFADVAVVDYVATSIVDDSDGEWSERVALHRARRPATWRTVETLDLEAVLAAADEAPVLVDCLALWLDRVLTEVGAWDDADGWRDRLDVRVAGLVAAVAATRRDVILVSNEVGSGLVPGTAVERLYRDELGRLNSRIAAACREVWLCVAGVATRLR</sequence>
<accession>A0A7H0H5L2</accession>
<gene>
    <name evidence="20" type="primary">cobU</name>
    <name evidence="20" type="ORF">H9L22_17195</name>
</gene>
<keyword evidence="13 20" id="KW-0418">Kinase</keyword>
<dbReference type="KEGG" id="tdf:H9L22_17195"/>
<evidence type="ECO:0000256" key="16">
    <source>
        <dbReference type="ARBA" id="ARBA00029570"/>
    </source>
</evidence>
<evidence type="ECO:0000313" key="20">
    <source>
        <dbReference type="EMBL" id="QNP55828.1"/>
    </source>
</evidence>
<proteinExistence type="inferred from homology"/>
<dbReference type="EC" id="2.7.1.156" evidence="8"/>
<feature type="binding site" evidence="19">
    <location>
        <begin position="71"/>
        <end position="73"/>
    </location>
    <ligand>
        <name>GTP</name>
        <dbReference type="ChEBI" id="CHEBI:37565"/>
    </ligand>
</feature>
<dbReference type="PANTHER" id="PTHR34848">
    <property type="match status" value="1"/>
</dbReference>